<organism evidence="1 2">
    <name type="scientific">Snuella lapsa</name>
    <dbReference type="NCBI Taxonomy" id="870481"/>
    <lineage>
        <taxon>Bacteria</taxon>
        <taxon>Pseudomonadati</taxon>
        <taxon>Bacteroidota</taxon>
        <taxon>Flavobacteriia</taxon>
        <taxon>Flavobacteriales</taxon>
        <taxon>Flavobacteriaceae</taxon>
        <taxon>Snuella</taxon>
    </lineage>
</organism>
<gene>
    <name evidence="1" type="ORF">GCM10022395_10010</name>
</gene>
<reference evidence="2" key="1">
    <citation type="journal article" date="2019" name="Int. J. Syst. Evol. Microbiol.">
        <title>The Global Catalogue of Microorganisms (GCM) 10K type strain sequencing project: providing services to taxonomists for standard genome sequencing and annotation.</title>
        <authorList>
            <consortium name="The Broad Institute Genomics Platform"/>
            <consortium name="The Broad Institute Genome Sequencing Center for Infectious Disease"/>
            <person name="Wu L."/>
            <person name="Ma J."/>
        </authorList>
    </citation>
    <scope>NUCLEOTIDE SEQUENCE [LARGE SCALE GENOMIC DNA]</scope>
    <source>
        <strain evidence="2">JCM 17111</strain>
    </source>
</reference>
<sequence>MENPKLLQLDFGFEVNSTPKQRQKPFNMKKAKSDFVFECMDALTSPVIIYSTTWQDAIPKDLLEKITMSRMLSLMKGEKMASITETVAYMMPRTFEAPMSSEWCNIYTWCGLQYATQFNIESKSMVEAMEDIAPKELSNYEQALLKRLRLWIYEKRRKALKASIKNDKPKKLETPETEQKCLFH</sequence>
<evidence type="ECO:0000313" key="1">
    <source>
        <dbReference type="EMBL" id="GAA3561389.1"/>
    </source>
</evidence>
<keyword evidence="2" id="KW-1185">Reference proteome</keyword>
<dbReference type="RefSeq" id="WP_345004749.1">
    <property type="nucleotide sequence ID" value="NZ_BAABCY010000032.1"/>
</dbReference>
<accession>A0ABP6X542</accession>
<dbReference type="Proteomes" id="UP001500954">
    <property type="component" value="Unassembled WGS sequence"/>
</dbReference>
<proteinExistence type="predicted"/>
<comment type="caution">
    <text evidence="1">The sequence shown here is derived from an EMBL/GenBank/DDBJ whole genome shotgun (WGS) entry which is preliminary data.</text>
</comment>
<dbReference type="EMBL" id="BAABCY010000032">
    <property type="protein sequence ID" value="GAA3561389.1"/>
    <property type="molecule type" value="Genomic_DNA"/>
</dbReference>
<evidence type="ECO:0000313" key="2">
    <source>
        <dbReference type="Proteomes" id="UP001500954"/>
    </source>
</evidence>
<name>A0ABP6X542_9FLAO</name>
<protein>
    <submittedName>
        <fullName evidence="1">Uncharacterized protein</fullName>
    </submittedName>
</protein>